<evidence type="ECO:0000313" key="1">
    <source>
        <dbReference type="EMBL" id="MFB5682343.1"/>
    </source>
</evidence>
<dbReference type="RefSeq" id="WP_375526109.1">
    <property type="nucleotide sequence ID" value="NZ_JBHILM010000016.1"/>
</dbReference>
<accession>A0ABV5B9H2</accession>
<name>A0ABV5B9H2_9BACL</name>
<proteinExistence type="predicted"/>
<gene>
    <name evidence="1" type="ORF">ACE3NQ_15560</name>
</gene>
<comment type="caution">
    <text evidence="1">The sequence shown here is derived from an EMBL/GenBank/DDBJ whole genome shotgun (WGS) entry which is preliminary data.</text>
</comment>
<reference evidence="1 2" key="1">
    <citation type="submission" date="2024-09" db="EMBL/GenBank/DDBJ databases">
        <authorList>
            <person name="Ruan L."/>
        </authorList>
    </citation>
    <scope>NUCLEOTIDE SEQUENCE [LARGE SCALE GENOMIC DNA]</scope>
    <source>
        <strain evidence="1 2">D33</strain>
    </source>
</reference>
<evidence type="ECO:0000313" key="2">
    <source>
        <dbReference type="Proteomes" id="UP001580407"/>
    </source>
</evidence>
<protein>
    <submittedName>
        <fullName evidence="1">Uncharacterized protein</fullName>
    </submittedName>
</protein>
<organism evidence="1 2">
    <name type="scientific">Paenibacillus terreus</name>
    <dbReference type="NCBI Taxonomy" id="1387834"/>
    <lineage>
        <taxon>Bacteria</taxon>
        <taxon>Bacillati</taxon>
        <taxon>Bacillota</taxon>
        <taxon>Bacilli</taxon>
        <taxon>Bacillales</taxon>
        <taxon>Paenibacillaceae</taxon>
        <taxon>Paenibacillus</taxon>
    </lineage>
</organism>
<dbReference type="EMBL" id="JBHILM010000016">
    <property type="protein sequence ID" value="MFB5682343.1"/>
    <property type="molecule type" value="Genomic_DNA"/>
</dbReference>
<keyword evidence="2" id="KW-1185">Reference proteome</keyword>
<dbReference type="Proteomes" id="UP001580407">
    <property type="component" value="Unassembled WGS sequence"/>
</dbReference>
<sequence>MSVPISLPDCHPTLLQLKYEDPEGIYSDYNPSDEHARSIRLFAKSIIDQHKGKTYAKSVVGESTTFYVQLSYT</sequence>